<evidence type="ECO:0000313" key="3">
    <source>
        <dbReference type="Proteomes" id="UP000225766"/>
    </source>
</evidence>
<sequence>MDLFEMFNIKVDSTESIKDVRTEKQIGNKYSYDVGEKLEGAKKDLHVLKEMFIDSLDIEVLREIERVSAVDAYNVIEREAIVTFSLEEEKRKGVEPSAAKLKQLIIQRIDRKPLIDHPIARELFVLGCKKVQNRLATACTFKEVIEAINNLRTEIANGYTFCRKQLEMRISLKQALPKYLEIPNTVKEDNIALLSLGEKFVSLYSRNKTKATAMRVLQKQYSWDDLLQRRKSNKCHTSNLKKWNRIIPEHIKRVGDETNSKHIPEEIVDTFNLKGLQFGHYTTDQHAREHICHLYDALYDLANILGLDLENMGLNKRLGLAIGARGSGRALGHYERDTKVINLTRDNGIGVLAHEFAHAMDHYLYDLSHDFKNGKMLYLSETKKTGEHLPVEIIEASRNVVHTFTNGTVSRKIDVSAAKTQKIIHFGFIPHKYEMVNGNSEGGINRLGQFILNTEFPSVKLGTADKRTKGKFIKTLEAAACYHYQQTNEWILEFECDFKGSHFLENALEFDRGRSKPYFSTIRELFARAFEGYVENKLVNRGLRNDYLVTGTMYDSGLYPNGEEAKAIYSAIDQYVLTVAEFLNKRALRSNWLLEVGE</sequence>
<accession>A0A2C1LHA2</accession>
<dbReference type="RefSeq" id="WP_098859103.1">
    <property type="nucleotide sequence ID" value="NZ_NUMG01000042.1"/>
</dbReference>
<evidence type="ECO:0000259" key="1">
    <source>
        <dbReference type="Pfam" id="PF18796"/>
    </source>
</evidence>
<protein>
    <recommendedName>
        <fullName evidence="1">Large polyvalent protein-associated domain-containing protein</fullName>
    </recommendedName>
</protein>
<dbReference type="Proteomes" id="UP000225766">
    <property type="component" value="Unassembled WGS sequence"/>
</dbReference>
<comment type="caution">
    <text evidence="2">The sequence shown here is derived from an EMBL/GenBank/DDBJ whole genome shotgun (WGS) entry which is preliminary data.</text>
</comment>
<dbReference type="AlphaFoldDB" id="A0A2C1LHA2"/>
<evidence type="ECO:0000313" key="2">
    <source>
        <dbReference type="EMBL" id="PGT97349.1"/>
    </source>
</evidence>
<proteinExistence type="predicted"/>
<gene>
    <name evidence="2" type="ORF">COD19_25445</name>
</gene>
<dbReference type="InterPro" id="IPR041047">
    <property type="entry name" value="LPD1"/>
</dbReference>
<dbReference type="EMBL" id="NUMG01000042">
    <property type="protein sequence ID" value="PGT97349.1"/>
    <property type="molecule type" value="Genomic_DNA"/>
</dbReference>
<organism evidence="2 3">
    <name type="scientific">Bacillus cereus</name>
    <dbReference type="NCBI Taxonomy" id="1396"/>
    <lineage>
        <taxon>Bacteria</taxon>
        <taxon>Bacillati</taxon>
        <taxon>Bacillota</taxon>
        <taxon>Bacilli</taxon>
        <taxon>Bacillales</taxon>
        <taxon>Bacillaceae</taxon>
        <taxon>Bacillus</taxon>
        <taxon>Bacillus cereus group</taxon>
    </lineage>
</organism>
<dbReference type="Pfam" id="PF18796">
    <property type="entry name" value="LPD1"/>
    <property type="match status" value="1"/>
</dbReference>
<reference evidence="2 3" key="1">
    <citation type="submission" date="2017-09" db="EMBL/GenBank/DDBJ databases">
        <title>Large-scale bioinformatics analysis of Bacillus genomes uncovers conserved roles of natural products in bacterial physiology.</title>
        <authorList>
            <consortium name="Agbiome Team Llc"/>
            <person name="Bleich R.M."/>
            <person name="Grubbs K.J."/>
            <person name="Santa Maria K.C."/>
            <person name="Allen S.E."/>
            <person name="Farag S."/>
            <person name="Shank E.A."/>
            <person name="Bowers A."/>
        </authorList>
    </citation>
    <scope>NUCLEOTIDE SEQUENCE [LARGE SCALE GENOMIC DNA]</scope>
    <source>
        <strain evidence="2 3">AFS040105</strain>
    </source>
</reference>
<feature type="domain" description="Large polyvalent protein-associated" evidence="1">
    <location>
        <begin position="511"/>
        <end position="579"/>
    </location>
</feature>
<name>A0A2C1LHA2_BACCE</name>